<keyword evidence="3" id="KW-0233">DNA recombination</keyword>
<dbReference type="AlphaFoldDB" id="A0A7V8V9B4"/>
<dbReference type="InterPro" id="IPR002104">
    <property type="entry name" value="Integrase_catalytic"/>
</dbReference>
<evidence type="ECO:0000313" key="5">
    <source>
        <dbReference type="EMBL" id="MBA2117327.1"/>
    </source>
</evidence>
<gene>
    <name evidence="5" type="primary">xerC_4</name>
    <name evidence="5" type="ORF">HOV93_45250</name>
</gene>
<evidence type="ECO:0000256" key="3">
    <source>
        <dbReference type="ARBA" id="ARBA00023172"/>
    </source>
</evidence>
<feature type="domain" description="Tyr recombinase" evidence="4">
    <location>
        <begin position="195"/>
        <end position="382"/>
    </location>
</feature>
<dbReference type="InterPro" id="IPR013762">
    <property type="entry name" value="Integrase-like_cat_sf"/>
</dbReference>
<dbReference type="SUPFAM" id="SSF56349">
    <property type="entry name" value="DNA breaking-rejoining enzymes"/>
    <property type="match status" value="1"/>
</dbReference>
<dbReference type="Gene3D" id="1.10.443.10">
    <property type="entry name" value="Intergrase catalytic core"/>
    <property type="match status" value="1"/>
</dbReference>
<dbReference type="GO" id="GO:0015074">
    <property type="term" value="P:DNA integration"/>
    <property type="evidence" value="ECO:0007669"/>
    <property type="project" value="InterPro"/>
</dbReference>
<dbReference type="GO" id="GO:0003677">
    <property type="term" value="F:DNA binding"/>
    <property type="evidence" value="ECO:0007669"/>
    <property type="project" value="UniProtKB-KW"/>
</dbReference>
<keyword evidence="2" id="KW-0238">DNA-binding</keyword>
<dbReference type="InterPro" id="IPR011010">
    <property type="entry name" value="DNA_brk_join_enz"/>
</dbReference>
<reference evidence="5 6" key="1">
    <citation type="submission" date="2020-05" db="EMBL/GenBank/DDBJ databases">
        <title>Bremerella alba sp. nov., a novel planctomycete isolated from the surface of the macroalga Fucus spiralis.</title>
        <authorList>
            <person name="Godinho O."/>
            <person name="Botelho R."/>
            <person name="Albuquerque L."/>
            <person name="Wiegand S."/>
            <person name="Da Costa M.S."/>
            <person name="Lobo-Da-Cunha A."/>
            <person name="Jogler C."/>
            <person name="Lage O.M."/>
        </authorList>
    </citation>
    <scope>NUCLEOTIDE SEQUENCE [LARGE SCALE GENOMIC DNA]</scope>
    <source>
        <strain evidence="5 6">FF15</strain>
    </source>
</reference>
<dbReference type="CDD" id="cd01189">
    <property type="entry name" value="INT_ICEBs1_C_like"/>
    <property type="match status" value="1"/>
</dbReference>
<protein>
    <submittedName>
        <fullName evidence="5">Tyrosine recombinase XerC</fullName>
    </submittedName>
</protein>
<evidence type="ECO:0000256" key="2">
    <source>
        <dbReference type="ARBA" id="ARBA00023125"/>
    </source>
</evidence>
<sequence>MKVWQKQTVRYELNGKTVPKDTPKAKRVTILSKRFYGSLKTLSGKTRQVALCEDKDASITLLRRLQTQEDRDKAVGVDRHAKEQRRPIEDHLSGYEKHLRSKANTERYVVLTMGRIRRLLDAVKAKAINDLESSRIANTLSSWRNRKKKPVSVVTSNHYARAIKGFSRWLWIERRTPDDTLSPLRLLNADVDRKRVRRALTADEVKKLIETTEKSGKRLRGLIAKDRAMLYTLATYTGLRASELASLKVTSFDIENGTVTVEAGYSKRRRKDVLPLHASLIERLRPWLESKAKAQVRTLFVTDIHHAADMMRSDLKRANIDYVDASGRYADFHSLRHTFISSLAKNGVHPSKAKELARHSTITLTMDVYSHVETDELREAISVLPDLLS</sequence>
<name>A0A7V8V9B4_9BACT</name>
<evidence type="ECO:0000256" key="1">
    <source>
        <dbReference type="ARBA" id="ARBA00008857"/>
    </source>
</evidence>
<dbReference type="EMBL" id="JABRWO010000014">
    <property type="protein sequence ID" value="MBA2117327.1"/>
    <property type="molecule type" value="Genomic_DNA"/>
</dbReference>
<keyword evidence="6" id="KW-1185">Reference proteome</keyword>
<comment type="similarity">
    <text evidence="1">Belongs to the 'phage' integrase family.</text>
</comment>
<dbReference type="InterPro" id="IPR050090">
    <property type="entry name" value="Tyrosine_recombinase_XerCD"/>
</dbReference>
<dbReference type="PANTHER" id="PTHR30349:SF41">
    <property type="entry name" value="INTEGRASE_RECOMBINASE PROTEIN MJ0367-RELATED"/>
    <property type="match status" value="1"/>
</dbReference>
<evidence type="ECO:0000259" key="4">
    <source>
        <dbReference type="PROSITE" id="PS51898"/>
    </source>
</evidence>
<dbReference type="RefSeq" id="WP_207398711.1">
    <property type="nucleotide sequence ID" value="NZ_JABRWO010000014.1"/>
</dbReference>
<evidence type="ECO:0000313" key="6">
    <source>
        <dbReference type="Proteomes" id="UP000551616"/>
    </source>
</evidence>
<dbReference type="Pfam" id="PF00589">
    <property type="entry name" value="Phage_integrase"/>
    <property type="match status" value="1"/>
</dbReference>
<proteinExistence type="inferred from homology"/>
<dbReference type="Proteomes" id="UP000551616">
    <property type="component" value="Unassembled WGS sequence"/>
</dbReference>
<accession>A0A7V8V9B4</accession>
<dbReference type="GO" id="GO:0006310">
    <property type="term" value="P:DNA recombination"/>
    <property type="evidence" value="ECO:0007669"/>
    <property type="project" value="UniProtKB-KW"/>
</dbReference>
<comment type="caution">
    <text evidence="5">The sequence shown here is derived from an EMBL/GenBank/DDBJ whole genome shotgun (WGS) entry which is preliminary data.</text>
</comment>
<dbReference type="PANTHER" id="PTHR30349">
    <property type="entry name" value="PHAGE INTEGRASE-RELATED"/>
    <property type="match status" value="1"/>
</dbReference>
<organism evidence="5 6">
    <name type="scientific">Bremerella alba</name>
    <dbReference type="NCBI Taxonomy" id="980252"/>
    <lineage>
        <taxon>Bacteria</taxon>
        <taxon>Pseudomonadati</taxon>
        <taxon>Planctomycetota</taxon>
        <taxon>Planctomycetia</taxon>
        <taxon>Pirellulales</taxon>
        <taxon>Pirellulaceae</taxon>
        <taxon>Bremerella</taxon>
    </lineage>
</organism>
<dbReference type="PROSITE" id="PS51898">
    <property type="entry name" value="TYR_RECOMBINASE"/>
    <property type="match status" value="1"/>
</dbReference>